<organism evidence="12 13">
    <name type="scientific">Spizellomyces punctatus (strain DAOM BR117)</name>
    <dbReference type="NCBI Taxonomy" id="645134"/>
    <lineage>
        <taxon>Eukaryota</taxon>
        <taxon>Fungi</taxon>
        <taxon>Fungi incertae sedis</taxon>
        <taxon>Chytridiomycota</taxon>
        <taxon>Chytridiomycota incertae sedis</taxon>
        <taxon>Chytridiomycetes</taxon>
        <taxon>Spizellomycetales</taxon>
        <taxon>Spizellomycetaceae</taxon>
        <taxon>Spizellomyces</taxon>
    </lineage>
</organism>
<feature type="compositionally biased region" description="Low complexity" evidence="11">
    <location>
        <begin position="238"/>
        <end position="259"/>
    </location>
</feature>
<reference evidence="12 13" key="1">
    <citation type="submission" date="2009-08" db="EMBL/GenBank/DDBJ databases">
        <title>The Genome Sequence of Spizellomyces punctatus strain DAOM BR117.</title>
        <authorList>
            <consortium name="The Broad Institute Genome Sequencing Platform"/>
            <person name="Russ C."/>
            <person name="Cuomo C."/>
            <person name="Shea T."/>
            <person name="Young S.K."/>
            <person name="Zeng Q."/>
            <person name="Koehrsen M."/>
            <person name="Haas B."/>
            <person name="Borodovsky M."/>
            <person name="Guigo R."/>
            <person name="Alvarado L."/>
            <person name="Berlin A."/>
            <person name="Bochicchio J."/>
            <person name="Borenstein D."/>
            <person name="Chapman S."/>
            <person name="Chen Z."/>
            <person name="Engels R."/>
            <person name="Freedman E."/>
            <person name="Gellesch M."/>
            <person name="Goldberg J."/>
            <person name="Griggs A."/>
            <person name="Gujja S."/>
            <person name="Heiman D."/>
            <person name="Hepburn T."/>
            <person name="Howarth C."/>
            <person name="Jen D."/>
            <person name="Larson L."/>
            <person name="Lewis B."/>
            <person name="Mehta T."/>
            <person name="Park D."/>
            <person name="Pearson M."/>
            <person name="Roberts A."/>
            <person name="Saif S."/>
            <person name="Shenoy N."/>
            <person name="Sisk P."/>
            <person name="Stolte C."/>
            <person name="Sykes S."/>
            <person name="Thomson T."/>
            <person name="Walk T."/>
            <person name="White J."/>
            <person name="Yandava C."/>
            <person name="Burger G."/>
            <person name="Gray M.W."/>
            <person name="Holland P.W.H."/>
            <person name="King N."/>
            <person name="Lang F.B.F."/>
            <person name="Roger A.J."/>
            <person name="Ruiz-Trillo I."/>
            <person name="Lander E."/>
            <person name="Nusbaum C."/>
        </authorList>
    </citation>
    <scope>NUCLEOTIDE SEQUENCE [LARGE SCALE GENOMIC DNA]</scope>
    <source>
        <strain evidence="12 13">DAOM BR117</strain>
    </source>
</reference>
<evidence type="ECO:0000256" key="10">
    <source>
        <dbReference type="RuleBase" id="RU000488"/>
    </source>
</evidence>
<evidence type="ECO:0000256" key="7">
    <source>
        <dbReference type="ARBA" id="ARBA00023128"/>
    </source>
</evidence>
<dbReference type="OrthoDB" id="2382881at2759"/>
<dbReference type="OMA" id="NRRMYRG"/>
<keyword evidence="3 10" id="KW-0813">Transport</keyword>
<dbReference type="InterPro" id="IPR050567">
    <property type="entry name" value="Mitochondrial_Carrier"/>
</dbReference>
<protein>
    <recommendedName>
        <fullName evidence="14">Mitochondrial carrier</fullName>
    </recommendedName>
</protein>
<keyword evidence="8 9" id="KW-0472">Membrane</keyword>
<dbReference type="RefSeq" id="XP_016608739.1">
    <property type="nucleotide sequence ID" value="XM_016752069.1"/>
</dbReference>
<accession>A0A0L0HIK3</accession>
<keyword evidence="6" id="KW-1133">Transmembrane helix</keyword>
<dbReference type="AlphaFoldDB" id="A0A0L0HIK3"/>
<feature type="repeat" description="Solcar" evidence="9">
    <location>
        <begin position="239"/>
        <end position="328"/>
    </location>
</feature>
<comment type="similarity">
    <text evidence="2 10">Belongs to the mitochondrial carrier (TC 2.A.29) family.</text>
</comment>
<keyword evidence="7" id="KW-0496">Mitochondrion</keyword>
<dbReference type="STRING" id="645134.A0A0L0HIK3"/>
<dbReference type="SUPFAM" id="SSF103506">
    <property type="entry name" value="Mitochondrial carrier"/>
    <property type="match status" value="1"/>
</dbReference>
<dbReference type="GeneID" id="27687309"/>
<keyword evidence="13" id="KW-1185">Reference proteome</keyword>
<dbReference type="Gene3D" id="1.50.40.10">
    <property type="entry name" value="Mitochondrial carrier domain"/>
    <property type="match status" value="2"/>
</dbReference>
<evidence type="ECO:0000256" key="11">
    <source>
        <dbReference type="SAM" id="MobiDB-lite"/>
    </source>
</evidence>
<dbReference type="eggNOG" id="KOG0762">
    <property type="taxonomic scope" value="Eukaryota"/>
</dbReference>
<gene>
    <name evidence="12" type="ORF">SPPG_03821</name>
</gene>
<dbReference type="Pfam" id="PF00153">
    <property type="entry name" value="Mito_carr"/>
    <property type="match status" value="3"/>
</dbReference>
<evidence type="ECO:0000256" key="8">
    <source>
        <dbReference type="ARBA" id="ARBA00023136"/>
    </source>
</evidence>
<feature type="repeat" description="Solcar" evidence="9">
    <location>
        <begin position="56"/>
        <end position="138"/>
    </location>
</feature>
<keyword evidence="4 9" id="KW-0812">Transmembrane</keyword>
<evidence type="ECO:0000313" key="13">
    <source>
        <dbReference type="Proteomes" id="UP000053201"/>
    </source>
</evidence>
<dbReference type="Proteomes" id="UP000053201">
    <property type="component" value="Unassembled WGS sequence"/>
</dbReference>
<dbReference type="GO" id="GO:0031966">
    <property type="term" value="C:mitochondrial membrane"/>
    <property type="evidence" value="ECO:0007669"/>
    <property type="project" value="UniProtKB-SubCell"/>
</dbReference>
<evidence type="ECO:0000256" key="3">
    <source>
        <dbReference type="ARBA" id="ARBA00022448"/>
    </source>
</evidence>
<sequence>MAGRASTSSLESNLTQVEHTFGTETDHRSGYFQPLITLLSPNADDAERYAHLNSLARNNAVTIAATCAAVTSVVCGFPFDSIKTRMQAFRFPSTLACVKTTYNNEGIAGFFRGVVPVAASISVLRSLSFSLYNSGKREVRALLPDDTSPLSALMVSSSASGAFAGSVVATLNAPIDFIKLQKQLERIVATSKPHISPEMVEEAVASSPTAAAGLGEGASAAAAAAAAQAVEASRETSRGPTPHSSHSTSTAATPSLSRSPPIPRTGVPLAMVPTSAKEFKTMSTLEWAKRIVELKGPTGLYSGYSMHLLRDAIGTAMYFCGYETCKYLLTSEGHQAGPLTHMMAGGLAGSLSWIVLFPIDITKSVLQREALNQSPKYVHALHFVQTRWAKRGLRGFYNGIGPQLIRSFPVHAINFLVYEQVLQWCKGLGDRCI</sequence>
<evidence type="ECO:0000256" key="4">
    <source>
        <dbReference type="ARBA" id="ARBA00022692"/>
    </source>
</evidence>
<comment type="subcellular location">
    <subcellularLocation>
        <location evidence="1">Mitochondrion membrane</location>
        <topology evidence="1">Multi-pass membrane protein</topology>
    </subcellularLocation>
</comment>
<dbReference type="PROSITE" id="PS50920">
    <property type="entry name" value="SOLCAR"/>
    <property type="match status" value="3"/>
</dbReference>
<feature type="region of interest" description="Disordered" evidence="11">
    <location>
        <begin position="229"/>
        <end position="268"/>
    </location>
</feature>
<dbReference type="PANTHER" id="PTHR45624">
    <property type="entry name" value="MITOCHONDRIAL BASIC AMINO ACIDS TRANSPORTER-RELATED"/>
    <property type="match status" value="1"/>
</dbReference>
<dbReference type="InterPro" id="IPR018108">
    <property type="entry name" value="MCP_transmembrane"/>
</dbReference>
<evidence type="ECO:0000313" key="12">
    <source>
        <dbReference type="EMBL" id="KND00700.1"/>
    </source>
</evidence>
<proteinExistence type="inferred from homology"/>
<evidence type="ECO:0000256" key="5">
    <source>
        <dbReference type="ARBA" id="ARBA00022737"/>
    </source>
</evidence>
<keyword evidence="5" id="KW-0677">Repeat</keyword>
<dbReference type="GO" id="GO:0022857">
    <property type="term" value="F:transmembrane transporter activity"/>
    <property type="evidence" value="ECO:0007669"/>
    <property type="project" value="TreeGrafter"/>
</dbReference>
<dbReference type="VEuPathDB" id="FungiDB:SPPG_03821"/>
<feature type="repeat" description="Solcar" evidence="9">
    <location>
        <begin position="336"/>
        <end position="424"/>
    </location>
</feature>
<dbReference type="InParanoid" id="A0A0L0HIK3"/>
<dbReference type="EMBL" id="KQ257455">
    <property type="protein sequence ID" value="KND00700.1"/>
    <property type="molecule type" value="Genomic_DNA"/>
</dbReference>
<evidence type="ECO:0008006" key="14">
    <source>
        <dbReference type="Google" id="ProtNLM"/>
    </source>
</evidence>
<evidence type="ECO:0000256" key="2">
    <source>
        <dbReference type="ARBA" id="ARBA00006375"/>
    </source>
</evidence>
<dbReference type="PANTHER" id="PTHR45624:SF9">
    <property type="entry name" value="CARRIER PROTEIN, PUTATIVE (AFU_ORTHOLOGUE AFUA_4G06390)-RELATED"/>
    <property type="match status" value="1"/>
</dbReference>
<name>A0A0L0HIK3_SPIPD</name>
<dbReference type="eggNOG" id="KOG0758">
    <property type="taxonomic scope" value="Eukaryota"/>
</dbReference>
<evidence type="ECO:0000256" key="1">
    <source>
        <dbReference type="ARBA" id="ARBA00004225"/>
    </source>
</evidence>
<dbReference type="InterPro" id="IPR023395">
    <property type="entry name" value="MCP_dom_sf"/>
</dbReference>
<evidence type="ECO:0000256" key="9">
    <source>
        <dbReference type="PROSITE-ProRule" id="PRU00282"/>
    </source>
</evidence>
<evidence type="ECO:0000256" key="6">
    <source>
        <dbReference type="ARBA" id="ARBA00022989"/>
    </source>
</evidence>